<keyword evidence="2" id="KW-1185">Reference proteome</keyword>
<dbReference type="EMBL" id="SMKA01000302">
    <property type="protein sequence ID" value="TDC16635.1"/>
    <property type="molecule type" value="Genomic_DNA"/>
</dbReference>
<evidence type="ECO:0000313" key="2">
    <source>
        <dbReference type="Proteomes" id="UP000295075"/>
    </source>
</evidence>
<name>A0A4R4P3Q5_9ACTN</name>
<dbReference type="Proteomes" id="UP000295075">
    <property type="component" value="Unassembled WGS sequence"/>
</dbReference>
<comment type="caution">
    <text evidence="1">The sequence shown here is derived from an EMBL/GenBank/DDBJ whole genome shotgun (WGS) entry which is preliminary data.</text>
</comment>
<evidence type="ECO:0000313" key="1">
    <source>
        <dbReference type="EMBL" id="TDC16635.1"/>
    </source>
</evidence>
<evidence type="ECO:0008006" key="3">
    <source>
        <dbReference type="Google" id="ProtNLM"/>
    </source>
</evidence>
<organism evidence="1 2">
    <name type="scientific">Kribbella albertanoniae</name>
    <dbReference type="NCBI Taxonomy" id="1266829"/>
    <lineage>
        <taxon>Bacteria</taxon>
        <taxon>Bacillati</taxon>
        <taxon>Actinomycetota</taxon>
        <taxon>Actinomycetes</taxon>
        <taxon>Propionibacteriales</taxon>
        <taxon>Kribbellaceae</taxon>
        <taxon>Kribbella</taxon>
    </lineage>
</organism>
<gene>
    <name evidence="1" type="ORF">E1261_38590</name>
</gene>
<proteinExistence type="predicted"/>
<dbReference type="OrthoDB" id="7856828at2"/>
<reference evidence="1 2" key="1">
    <citation type="submission" date="2019-03" db="EMBL/GenBank/DDBJ databases">
        <title>Draft genome sequences of novel Actinobacteria.</title>
        <authorList>
            <person name="Sahin N."/>
            <person name="Ay H."/>
            <person name="Saygin H."/>
        </authorList>
    </citation>
    <scope>NUCLEOTIDE SEQUENCE [LARGE SCALE GENOMIC DNA]</scope>
    <source>
        <strain evidence="1 2">JCM 30547</strain>
    </source>
</reference>
<sequence>MPEKHSRPVPGGRAFYLTERLWELSAGLPVEQVPIDDIAEFDEDCWFGGAAVTCRMVARHAGLIQKADLSYPVILSADGRLMDGGHRISKAWITGLTTINAVRFKVDPEPDYFEWDAPIQAESDSA</sequence>
<dbReference type="AlphaFoldDB" id="A0A4R4P3Q5"/>
<protein>
    <recommendedName>
        <fullName evidence="3">Chromosome partitioning protein ParB</fullName>
    </recommendedName>
</protein>
<accession>A0A4R4P3Q5</accession>